<keyword evidence="1 4" id="KW-0808">Transferase</keyword>
<reference evidence="4 5" key="2">
    <citation type="journal article" date="2011" name="Stand. Genomic Sci.">
        <title>Complete genome sequence of Paludibacter propionicigenes type strain (WB4).</title>
        <authorList>
            <person name="Gronow S."/>
            <person name="Munk C."/>
            <person name="Lapidus A."/>
            <person name="Nolan M."/>
            <person name="Lucas S."/>
            <person name="Hammon N."/>
            <person name="Deshpande S."/>
            <person name="Cheng J.F."/>
            <person name="Tapia R."/>
            <person name="Han C."/>
            <person name="Goodwin L."/>
            <person name="Pitluck S."/>
            <person name="Liolios K."/>
            <person name="Ivanova N."/>
            <person name="Mavromatis K."/>
            <person name="Mikhailova N."/>
            <person name="Pati A."/>
            <person name="Chen A."/>
            <person name="Palaniappan K."/>
            <person name="Land M."/>
            <person name="Hauser L."/>
            <person name="Chang Y.J."/>
            <person name="Jeffries C.D."/>
            <person name="Brambilla E."/>
            <person name="Rohde M."/>
            <person name="Goker M."/>
            <person name="Detter J.C."/>
            <person name="Woyke T."/>
            <person name="Bristow J."/>
            <person name="Eisen J.A."/>
            <person name="Markowitz V."/>
            <person name="Hugenholtz P."/>
            <person name="Kyrpides N.C."/>
            <person name="Klenk H.P."/>
        </authorList>
    </citation>
    <scope>NUCLEOTIDE SEQUENCE [LARGE SCALE GENOMIC DNA]</scope>
    <source>
        <strain evidence="5">DSM 17365 / JCM 13257 / WB4</strain>
    </source>
</reference>
<dbReference type="CDD" id="cd04301">
    <property type="entry name" value="NAT_SF"/>
    <property type="match status" value="1"/>
</dbReference>
<feature type="domain" description="N-acetyltransferase" evidence="3">
    <location>
        <begin position="2"/>
        <end position="175"/>
    </location>
</feature>
<evidence type="ECO:0000256" key="1">
    <source>
        <dbReference type="ARBA" id="ARBA00022679"/>
    </source>
</evidence>
<evidence type="ECO:0000313" key="5">
    <source>
        <dbReference type="Proteomes" id="UP000008718"/>
    </source>
</evidence>
<keyword evidence="5" id="KW-1185">Reference proteome</keyword>
<dbReference type="OrthoDB" id="5319888at2"/>
<dbReference type="Proteomes" id="UP000008718">
    <property type="component" value="Chromosome"/>
</dbReference>
<dbReference type="SUPFAM" id="SSF55729">
    <property type="entry name" value="Acyl-CoA N-acyltransferases (Nat)"/>
    <property type="match status" value="1"/>
</dbReference>
<dbReference type="Gene3D" id="3.40.630.30">
    <property type="match status" value="1"/>
</dbReference>
<reference key="1">
    <citation type="submission" date="2010-11" db="EMBL/GenBank/DDBJ databases">
        <title>The complete genome of Paludibacter propionicigenes DSM 17365.</title>
        <authorList>
            <consortium name="US DOE Joint Genome Institute (JGI-PGF)"/>
            <person name="Lucas S."/>
            <person name="Copeland A."/>
            <person name="Lapidus A."/>
            <person name="Bruce D."/>
            <person name="Goodwin L."/>
            <person name="Pitluck S."/>
            <person name="Kyrpides N."/>
            <person name="Mavromatis K."/>
            <person name="Ivanova N."/>
            <person name="Munk A.C."/>
            <person name="Brettin T."/>
            <person name="Detter J.C."/>
            <person name="Han C."/>
            <person name="Tapia R."/>
            <person name="Land M."/>
            <person name="Hauser L."/>
            <person name="Markowitz V."/>
            <person name="Cheng J.-F."/>
            <person name="Hugenholtz P."/>
            <person name="Woyke T."/>
            <person name="Wu D."/>
            <person name="Gronow S."/>
            <person name="Wellnitz S."/>
            <person name="Brambilla E."/>
            <person name="Klenk H.-P."/>
            <person name="Eisen J.A."/>
        </authorList>
    </citation>
    <scope>NUCLEOTIDE SEQUENCE</scope>
    <source>
        <strain>WB4</strain>
    </source>
</reference>
<dbReference type="PROSITE" id="PS51186">
    <property type="entry name" value="GNAT"/>
    <property type="match status" value="1"/>
</dbReference>
<dbReference type="STRING" id="694427.Palpr_2225"/>
<keyword evidence="2" id="KW-0012">Acyltransferase</keyword>
<evidence type="ECO:0000256" key="2">
    <source>
        <dbReference type="ARBA" id="ARBA00023315"/>
    </source>
</evidence>
<accession>E4T6L7</accession>
<dbReference type="GO" id="GO:0016747">
    <property type="term" value="F:acyltransferase activity, transferring groups other than amino-acyl groups"/>
    <property type="evidence" value="ECO:0007669"/>
    <property type="project" value="InterPro"/>
</dbReference>
<dbReference type="HOGENOM" id="CLU_1466955_0_0_10"/>
<dbReference type="RefSeq" id="WP_013445730.1">
    <property type="nucleotide sequence ID" value="NC_014734.1"/>
</dbReference>
<dbReference type="InterPro" id="IPR016181">
    <property type="entry name" value="Acyl_CoA_acyltransferase"/>
</dbReference>
<sequence>MKIIQSNDAIYLQEITKLYTEVFSSGISQQHISSHELSLYINTILKNGYALLALDNNHIIGALLCCPLTLDELFPKQTVQNISIEKCVYVAEIMISSAYRGQGIGKEFLNQFEQSTDKSLYTDAVIRVWDENIPALSLYRKMGFEPIASIQQTKLRPDGKETFVMNKIYLHKKLY</sequence>
<dbReference type="EMBL" id="CP002345">
    <property type="protein sequence ID" value="ADQ80361.1"/>
    <property type="molecule type" value="Genomic_DNA"/>
</dbReference>
<dbReference type="PANTHER" id="PTHR42919:SF8">
    <property type="entry name" value="N-ALPHA-ACETYLTRANSFERASE 50"/>
    <property type="match status" value="1"/>
</dbReference>
<protein>
    <submittedName>
        <fullName evidence="4">GCN5-related N-acetyltransferase</fullName>
    </submittedName>
</protein>
<dbReference type="InterPro" id="IPR051556">
    <property type="entry name" value="N-term/lysine_N-AcTrnsfr"/>
</dbReference>
<dbReference type="PANTHER" id="PTHR42919">
    <property type="entry name" value="N-ALPHA-ACETYLTRANSFERASE"/>
    <property type="match status" value="1"/>
</dbReference>
<dbReference type="Pfam" id="PF00583">
    <property type="entry name" value="Acetyltransf_1"/>
    <property type="match status" value="1"/>
</dbReference>
<dbReference type="KEGG" id="ppn:Palpr_2225"/>
<dbReference type="AlphaFoldDB" id="E4T6L7"/>
<evidence type="ECO:0000259" key="3">
    <source>
        <dbReference type="PROSITE" id="PS51186"/>
    </source>
</evidence>
<name>E4T6L7_PALPW</name>
<dbReference type="eggNOG" id="COG0456">
    <property type="taxonomic scope" value="Bacteria"/>
</dbReference>
<dbReference type="InterPro" id="IPR000182">
    <property type="entry name" value="GNAT_dom"/>
</dbReference>
<gene>
    <name evidence="4" type="ordered locus">Palpr_2225</name>
</gene>
<proteinExistence type="predicted"/>
<evidence type="ECO:0000313" key="4">
    <source>
        <dbReference type="EMBL" id="ADQ80361.1"/>
    </source>
</evidence>
<organism evidence="4 5">
    <name type="scientific">Paludibacter propionicigenes (strain DSM 17365 / JCM 13257 / WB4)</name>
    <dbReference type="NCBI Taxonomy" id="694427"/>
    <lineage>
        <taxon>Bacteria</taxon>
        <taxon>Pseudomonadati</taxon>
        <taxon>Bacteroidota</taxon>
        <taxon>Bacteroidia</taxon>
        <taxon>Bacteroidales</taxon>
        <taxon>Paludibacteraceae</taxon>
        <taxon>Paludibacter</taxon>
    </lineage>
</organism>